<protein>
    <recommendedName>
        <fullName evidence="4">Glycosyltransferase</fullName>
    </recommendedName>
</protein>
<dbReference type="GO" id="GO:0009103">
    <property type="term" value="P:lipopolysaccharide biosynthetic process"/>
    <property type="evidence" value="ECO:0007669"/>
    <property type="project" value="TreeGrafter"/>
</dbReference>
<dbReference type="GO" id="GO:0016757">
    <property type="term" value="F:glycosyltransferase activity"/>
    <property type="evidence" value="ECO:0007669"/>
    <property type="project" value="TreeGrafter"/>
</dbReference>
<dbReference type="Proteomes" id="UP000253314">
    <property type="component" value="Unassembled WGS sequence"/>
</dbReference>
<dbReference type="Gene3D" id="3.40.50.2000">
    <property type="entry name" value="Glycogen Phosphorylase B"/>
    <property type="match status" value="1"/>
</dbReference>
<dbReference type="AlphaFoldDB" id="A0A366XRC7"/>
<accession>A0A366XRC7</accession>
<evidence type="ECO:0008006" key="4">
    <source>
        <dbReference type="Google" id="ProtNLM"/>
    </source>
</evidence>
<dbReference type="OrthoDB" id="525353at2"/>
<reference evidence="2 3" key="1">
    <citation type="submission" date="2018-07" db="EMBL/GenBank/DDBJ databases">
        <title>Lottiidibacillus patelloidae gen. nov., sp. nov., isolated from the intestinal tract of a marine limpet and the reclassification of B. taeanensis BH030017T, B. algicola KMM 3737T and B. hwajinpoensis SW-72T as genus Lottiidibacillus.</title>
        <authorList>
            <person name="Liu R."/>
            <person name="Huang Z."/>
        </authorList>
    </citation>
    <scope>NUCLEOTIDE SEQUENCE [LARGE SCALE GENOMIC DNA]</scope>
    <source>
        <strain evidence="2 3">BH030017</strain>
    </source>
</reference>
<dbReference type="SUPFAM" id="SSF53756">
    <property type="entry name" value="UDP-Glycosyltransferase/glycogen phosphorylase"/>
    <property type="match status" value="1"/>
</dbReference>
<keyword evidence="1" id="KW-0808">Transferase</keyword>
<dbReference type="Pfam" id="PF13692">
    <property type="entry name" value="Glyco_trans_1_4"/>
    <property type="match status" value="1"/>
</dbReference>
<proteinExistence type="predicted"/>
<name>A0A366XRC7_9BACI</name>
<keyword evidence="3" id="KW-1185">Reference proteome</keyword>
<dbReference type="PANTHER" id="PTHR46401:SF2">
    <property type="entry name" value="GLYCOSYLTRANSFERASE WBBK-RELATED"/>
    <property type="match status" value="1"/>
</dbReference>
<dbReference type="EMBL" id="QOCW01000015">
    <property type="protein sequence ID" value="RBW68890.1"/>
    <property type="molecule type" value="Genomic_DNA"/>
</dbReference>
<evidence type="ECO:0000313" key="2">
    <source>
        <dbReference type="EMBL" id="RBW68890.1"/>
    </source>
</evidence>
<dbReference type="RefSeq" id="WP_113806744.1">
    <property type="nucleotide sequence ID" value="NZ_QOCW01000015.1"/>
</dbReference>
<gene>
    <name evidence="2" type="ORF">DS031_14225</name>
</gene>
<evidence type="ECO:0000313" key="3">
    <source>
        <dbReference type="Proteomes" id="UP000253314"/>
    </source>
</evidence>
<dbReference type="PANTHER" id="PTHR46401">
    <property type="entry name" value="GLYCOSYLTRANSFERASE WBBK-RELATED"/>
    <property type="match status" value="1"/>
</dbReference>
<sequence length="444" mass="50697">MRNHAKVVFISTLYPFKIDNGKKVVLNGFLTYLVERFGGENIEYVLINDKEEIAQNVPVKLISIDKASTAEKLKNLLLHVLLKRDKSIQEAMIYSRKVGQELQQLLDKSQPDIIICDTFRIGQFFEKDISHVTGYKILYLDDLFSIRYQNMIRTLKKFPSANLNPLGNFDKFVPSFLRPIVNFRPMLKFILELEKKLVWQTEKRIVNFFDKNLLISSQETAHLREATNNPSVEAVNPLLLNGNKAELNRAYNGNAEFIFLGSLNIPHNKFSIVHFITTQMDEVIKQVPNFKLRIIGRNADEELLNIAANYKDHISVEGYVKDLEAVFNEACGMLIPLVFGSGVKLKTLDAMSYGLPIISTGFGVEGIDVTNKLNCIVEDDLDKYPALIEMLCNVKTNEEFSKNAKNFYTQTYTKDAIFKQYDQLFNSNTKVGANRAASRRSYSS</sequence>
<comment type="caution">
    <text evidence="2">The sequence shown here is derived from an EMBL/GenBank/DDBJ whole genome shotgun (WGS) entry which is preliminary data.</text>
</comment>
<evidence type="ECO:0000256" key="1">
    <source>
        <dbReference type="ARBA" id="ARBA00022679"/>
    </source>
</evidence>
<organism evidence="2 3">
    <name type="scientific">Bacillus taeanensis</name>
    <dbReference type="NCBI Taxonomy" id="273032"/>
    <lineage>
        <taxon>Bacteria</taxon>
        <taxon>Bacillati</taxon>
        <taxon>Bacillota</taxon>
        <taxon>Bacilli</taxon>
        <taxon>Bacillales</taxon>
        <taxon>Bacillaceae</taxon>
        <taxon>Bacillus</taxon>
    </lineage>
</organism>